<dbReference type="SUPFAM" id="SSF55729">
    <property type="entry name" value="Acyl-CoA N-acyltransferases (Nat)"/>
    <property type="match status" value="1"/>
</dbReference>
<dbReference type="Proteomes" id="UP000470213">
    <property type="component" value="Unassembled WGS sequence"/>
</dbReference>
<feature type="domain" description="BioF2-like acetyltransferase" evidence="1">
    <location>
        <begin position="182"/>
        <end position="329"/>
    </location>
</feature>
<protein>
    <submittedName>
        <fullName evidence="2">GNAT family N-acetyltransferase</fullName>
    </submittedName>
</protein>
<proteinExistence type="predicted"/>
<dbReference type="RefSeq" id="WP_163085093.1">
    <property type="nucleotide sequence ID" value="NZ_JAAAWN010000010.1"/>
</dbReference>
<evidence type="ECO:0000313" key="3">
    <source>
        <dbReference type="Proteomes" id="UP000470213"/>
    </source>
</evidence>
<accession>A0A7X5LL86</accession>
<evidence type="ECO:0000259" key="1">
    <source>
        <dbReference type="Pfam" id="PF13480"/>
    </source>
</evidence>
<reference evidence="2 3" key="1">
    <citation type="submission" date="2020-01" db="EMBL/GenBank/DDBJ databases">
        <authorList>
            <person name="Chen J."/>
            <person name="Zhu S."/>
            <person name="Yang J."/>
        </authorList>
    </citation>
    <scope>NUCLEOTIDE SEQUENCE [LARGE SCALE GENOMIC DNA]</scope>
    <source>
        <strain evidence="2 3">345S023</strain>
    </source>
</reference>
<keyword evidence="3" id="KW-1185">Reference proteome</keyword>
<dbReference type="InterPro" id="IPR016181">
    <property type="entry name" value="Acyl_CoA_acyltransferase"/>
</dbReference>
<organism evidence="2 3">
    <name type="scientific">Alteromonas profundi</name>
    <dbReference type="NCBI Taxonomy" id="2696062"/>
    <lineage>
        <taxon>Bacteria</taxon>
        <taxon>Pseudomonadati</taxon>
        <taxon>Pseudomonadota</taxon>
        <taxon>Gammaproteobacteria</taxon>
        <taxon>Alteromonadales</taxon>
        <taxon>Alteromonadaceae</taxon>
        <taxon>Alteromonas/Salinimonas group</taxon>
        <taxon>Alteromonas</taxon>
    </lineage>
</organism>
<gene>
    <name evidence="2" type="ORF">GTH32_09520</name>
</gene>
<dbReference type="InterPro" id="IPR038740">
    <property type="entry name" value="BioF2-like_GNAT_dom"/>
</dbReference>
<dbReference type="Pfam" id="PF13480">
    <property type="entry name" value="Acetyltransf_6"/>
    <property type="match status" value="1"/>
</dbReference>
<dbReference type="AlphaFoldDB" id="A0A7X5LL86"/>
<comment type="caution">
    <text evidence="2">The sequence shown here is derived from an EMBL/GenBank/DDBJ whole genome shotgun (WGS) entry which is preliminary data.</text>
</comment>
<dbReference type="EMBL" id="JAAAWN010000010">
    <property type="protein sequence ID" value="NDV91418.1"/>
    <property type="molecule type" value="Genomic_DNA"/>
</dbReference>
<keyword evidence="2" id="KW-0808">Transferase</keyword>
<dbReference type="GO" id="GO:0016740">
    <property type="term" value="F:transferase activity"/>
    <property type="evidence" value="ECO:0007669"/>
    <property type="project" value="UniProtKB-KW"/>
</dbReference>
<dbReference type="Gene3D" id="3.40.630.30">
    <property type="match status" value="1"/>
</dbReference>
<sequence>MKKNNNTSLTAQLITPTDSAHACAIVDAVEMPDLNTPFLAPTWQKSWINSLQHLPQIVIFSDQDRPIGYVLLGKHTPISGLPFYIALVNQTGQQAQDQVWIEFNNIICNKKHRRACIDALCRLLLSNFGCLRITISMCENTSDWLAVCETNNIAVTRQPHAAYRTHLPPTHDFDAFYQAFSSNTRYQLRRARREAENRLGAITFTVASPSQQQAFLAELAKFHILKWGKTIEGSGFNNPMFMAHHKALTTNNPNHCCIVKLQAGSEILGYSYYLMQDNTVYFYCSGVNELVADNKIKPGYLLHLYAMQHFAKEGYQVYDFMAGDFRYKQSLSNERYTMETLTLHNPGQPAKAIEKLRKVIKKRR</sequence>
<name>A0A7X5LL86_9ALTE</name>
<evidence type="ECO:0000313" key="2">
    <source>
        <dbReference type="EMBL" id="NDV91418.1"/>
    </source>
</evidence>